<feature type="region of interest" description="Disordered" evidence="1">
    <location>
        <begin position="53"/>
        <end position="87"/>
    </location>
</feature>
<evidence type="ECO:0000313" key="2">
    <source>
        <dbReference type="EMBL" id="KTB38499.1"/>
    </source>
</evidence>
<gene>
    <name evidence="2" type="ORF">WG66_8944</name>
</gene>
<accession>A0A0W0FQ30</accession>
<dbReference type="AlphaFoldDB" id="A0A0W0FQ30"/>
<sequence length="216" mass="24291">MNPQPPPIQDRKLAASTHLTNTINTPATPLYKENNTPGRLLDVLDAHVQLFTPPATPLPTSNRPALSTSTPASSNSKQTKKLYRGKYEATPRPPPYVPYALKSHGYARREVYAFGDTVVLPPLTALSVEQWNSIAHEKHLLPHHLELRPRWVEGTVHSKCCVKKIQILLQVILCTLKRHSVLLCTLKASSYTPWLHFQPNTAPGGQKRDWRDASYR</sequence>
<proteinExistence type="predicted"/>
<comment type="caution">
    <text evidence="2">The sequence shown here is derived from an EMBL/GenBank/DDBJ whole genome shotgun (WGS) entry which is preliminary data.</text>
</comment>
<dbReference type="Proteomes" id="UP000054988">
    <property type="component" value="Unassembled WGS sequence"/>
</dbReference>
<feature type="compositionally biased region" description="Polar residues" evidence="1">
    <location>
        <begin position="58"/>
        <end position="77"/>
    </location>
</feature>
<evidence type="ECO:0000256" key="1">
    <source>
        <dbReference type="SAM" id="MobiDB-lite"/>
    </source>
</evidence>
<dbReference type="EMBL" id="LATX01001758">
    <property type="protein sequence ID" value="KTB38499.1"/>
    <property type="molecule type" value="Genomic_DNA"/>
</dbReference>
<name>A0A0W0FQ30_MONRR</name>
<evidence type="ECO:0000313" key="3">
    <source>
        <dbReference type="Proteomes" id="UP000054988"/>
    </source>
</evidence>
<protein>
    <submittedName>
        <fullName evidence="2">Uncharacterized protein</fullName>
    </submittedName>
</protein>
<organism evidence="2 3">
    <name type="scientific">Moniliophthora roreri</name>
    <name type="common">Frosty pod rot fungus</name>
    <name type="synonym">Monilia roreri</name>
    <dbReference type="NCBI Taxonomy" id="221103"/>
    <lineage>
        <taxon>Eukaryota</taxon>
        <taxon>Fungi</taxon>
        <taxon>Dikarya</taxon>
        <taxon>Basidiomycota</taxon>
        <taxon>Agaricomycotina</taxon>
        <taxon>Agaricomycetes</taxon>
        <taxon>Agaricomycetidae</taxon>
        <taxon>Agaricales</taxon>
        <taxon>Marasmiineae</taxon>
        <taxon>Marasmiaceae</taxon>
        <taxon>Moniliophthora</taxon>
    </lineage>
</organism>
<reference evidence="2 3" key="1">
    <citation type="submission" date="2015-12" db="EMBL/GenBank/DDBJ databases">
        <title>Draft genome sequence of Moniliophthora roreri, the causal agent of frosty pod rot of cacao.</title>
        <authorList>
            <person name="Aime M.C."/>
            <person name="Diaz-Valderrama J.R."/>
            <person name="Kijpornyongpan T."/>
            <person name="Phillips-Mora W."/>
        </authorList>
    </citation>
    <scope>NUCLEOTIDE SEQUENCE [LARGE SCALE GENOMIC DNA]</scope>
    <source>
        <strain evidence="2 3">MCA 2952</strain>
    </source>
</reference>